<evidence type="ECO:0000313" key="6">
    <source>
        <dbReference type="Proteomes" id="UP000310263"/>
    </source>
</evidence>
<dbReference type="InterPro" id="IPR004785">
    <property type="entry name" value="RpiB"/>
</dbReference>
<comment type="caution">
    <text evidence="5">The sequence shown here is derived from an EMBL/GenBank/DDBJ whole genome shotgun (WGS) entry which is preliminary data.</text>
</comment>
<keyword evidence="6" id="KW-1185">Reference proteome</keyword>
<dbReference type="PANTHER" id="PTHR30345:SF0">
    <property type="entry name" value="DNA DAMAGE-REPAIR_TOLERATION PROTEIN DRT102"/>
    <property type="match status" value="1"/>
</dbReference>
<dbReference type="InterPro" id="IPR036569">
    <property type="entry name" value="RpiB_LacA_LacB_sf"/>
</dbReference>
<dbReference type="GO" id="GO:0009052">
    <property type="term" value="P:pentose-phosphate shunt, non-oxidative branch"/>
    <property type="evidence" value="ECO:0007669"/>
    <property type="project" value="TreeGrafter"/>
</dbReference>
<dbReference type="NCBIfam" id="TIGR00689">
    <property type="entry name" value="rpiB_lacA_lacB"/>
    <property type="match status" value="1"/>
</dbReference>
<feature type="binding site" evidence="4">
    <location>
        <position position="136"/>
    </location>
    <ligand>
        <name>D-ribulose 5-phosphate</name>
        <dbReference type="ChEBI" id="CHEBI:58121"/>
    </ligand>
</feature>
<dbReference type="InterPro" id="IPR003500">
    <property type="entry name" value="RpiB_LacA_LacB"/>
</dbReference>
<dbReference type="Proteomes" id="UP000310263">
    <property type="component" value="Unassembled WGS sequence"/>
</dbReference>
<evidence type="ECO:0000256" key="3">
    <source>
        <dbReference type="PIRSR" id="PIRSR005384-1"/>
    </source>
</evidence>
<protein>
    <submittedName>
        <fullName evidence="5">Ribose 5-phosphate isomerase B</fullName>
        <ecNumber evidence="5">5.3.1.6</ecNumber>
    </submittedName>
</protein>
<dbReference type="Pfam" id="PF02502">
    <property type="entry name" value="LacAB_rpiB"/>
    <property type="match status" value="1"/>
</dbReference>
<comment type="similarity">
    <text evidence="1">Belongs to the LacAB/RpiB family.</text>
</comment>
<reference evidence="5 6" key="1">
    <citation type="submission" date="2019-04" db="EMBL/GenBank/DDBJ databases">
        <title>Microbes associate with the intestines of laboratory mice.</title>
        <authorList>
            <person name="Navarre W."/>
            <person name="Wong E."/>
            <person name="Huang K."/>
            <person name="Tropini C."/>
            <person name="Ng K."/>
            <person name="Yu B."/>
        </authorList>
    </citation>
    <scope>NUCLEOTIDE SEQUENCE [LARGE SCALE GENOMIC DNA]</scope>
    <source>
        <strain evidence="5 6">NM07_P-09</strain>
    </source>
</reference>
<dbReference type="RefSeq" id="WP_136011590.1">
    <property type="nucleotide sequence ID" value="NZ_SRYE01000001.1"/>
</dbReference>
<dbReference type="GO" id="GO:0019316">
    <property type="term" value="P:D-allose catabolic process"/>
    <property type="evidence" value="ECO:0007669"/>
    <property type="project" value="TreeGrafter"/>
</dbReference>
<name>A0A4S2F3E9_9ACTN</name>
<dbReference type="Gene3D" id="3.40.1400.10">
    <property type="entry name" value="Sugar-phosphate isomerase, RpiB/LacA/LacB"/>
    <property type="match status" value="1"/>
</dbReference>
<dbReference type="PANTHER" id="PTHR30345">
    <property type="entry name" value="RIBOSE-5-PHOSPHATE ISOMERASE B"/>
    <property type="match status" value="1"/>
</dbReference>
<dbReference type="EC" id="5.3.1.6" evidence="5"/>
<dbReference type="PIRSF" id="PIRSF005384">
    <property type="entry name" value="RpiB_LacA_B"/>
    <property type="match status" value="1"/>
</dbReference>
<accession>A0A4S2F3E9</accession>
<feature type="active site" description="Proton donor" evidence="3">
    <location>
        <position position="98"/>
    </location>
</feature>
<organism evidence="5 6">
    <name type="scientific">Muricaecibacterium torontonense</name>
    <dbReference type="NCBI Taxonomy" id="3032871"/>
    <lineage>
        <taxon>Bacteria</taxon>
        <taxon>Bacillati</taxon>
        <taxon>Actinomycetota</taxon>
        <taxon>Coriobacteriia</taxon>
        <taxon>Coriobacteriales</taxon>
        <taxon>Atopobiaceae</taxon>
        <taxon>Muricaecibacterium</taxon>
    </lineage>
</organism>
<proteinExistence type="inferred from homology"/>
<dbReference type="AlphaFoldDB" id="A0A4S2F3E9"/>
<dbReference type="SUPFAM" id="SSF89623">
    <property type="entry name" value="Ribose/Galactose isomerase RpiB/AlsB"/>
    <property type="match status" value="1"/>
</dbReference>
<feature type="binding site" evidence="4">
    <location>
        <position position="99"/>
    </location>
    <ligand>
        <name>D-ribulose 5-phosphate</name>
        <dbReference type="ChEBI" id="CHEBI:58121"/>
    </ligand>
</feature>
<feature type="binding site" evidence="4">
    <location>
        <position position="109"/>
    </location>
    <ligand>
        <name>D-ribulose 5-phosphate</name>
        <dbReference type="ChEBI" id="CHEBI:58121"/>
    </ligand>
</feature>
<evidence type="ECO:0000256" key="1">
    <source>
        <dbReference type="ARBA" id="ARBA00008754"/>
    </source>
</evidence>
<dbReference type="NCBIfam" id="NF004051">
    <property type="entry name" value="PRK05571.1"/>
    <property type="match status" value="1"/>
</dbReference>
<dbReference type="GO" id="GO:0004751">
    <property type="term" value="F:ribose-5-phosphate isomerase activity"/>
    <property type="evidence" value="ECO:0007669"/>
    <property type="project" value="UniProtKB-EC"/>
</dbReference>
<keyword evidence="2 5" id="KW-0413">Isomerase</keyword>
<feature type="binding site" evidence="4">
    <location>
        <position position="132"/>
    </location>
    <ligand>
        <name>D-ribulose 5-phosphate</name>
        <dbReference type="ChEBI" id="CHEBI:58121"/>
    </ligand>
</feature>
<dbReference type="EMBL" id="SRYE01000001">
    <property type="protein sequence ID" value="TGY62962.1"/>
    <property type="molecule type" value="Genomic_DNA"/>
</dbReference>
<dbReference type="OrthoDB" id="1778624at2"/>
<evidence type="ECO:0000256" key="4">
    <source>
        <dbReference type="PIRSR" id="PIRSR005384-2"/>
    </source>
</evidence>
<evidence type="ECO:0000313" key="5">
    <source>
        <dbReference type="EMBL" id="TGY62962.1"/>
    </source>
</evidence>
<feature type="binding site" evidence="4">
    <location>
        <begin position="66"/>
        <end position="70"/>
    </location>
    <ligand>
        <name>D-ribulose 5-phosphate</name>
        <dbReference type="ChEBI" id="CHEBI:58121"/>
    </ligand>
</feature>
<sequence>MRVAVASDHAGFCQKAQVIDFINSLGHEAIDLGPATDDRVDYPDYADPVARGVADGTYDRGVLICGTGIGMAMTADKVPGIRAVAIQTPGFAELCREHNDANVICLSGRFVDPTTNDEIVKIFLEQPFGGGRHAQRVEKIMREDER</sequence>
<evidence type="ECO:0000256" key="2">
    <source>
        <dbReference type="ARBA" id="ARBA00023235"/>
    </source>
</evidence>
<gene>
    <name evidence="5" type="primary">rpiB</name>
    <name evidence="5" type="ORF">E5334_00090</name>
</gene>
<feature type="binding site" evidence="4">
    <location>
        <begin position="8"/>
        <end position="9"/>
    </location>
    <ligand>
        <name>D-ribulose 5-phosphate</name>
        <dbReference type="ChEBI" id="CHEBI:58121"/>
    </ligand>
</feature>
<dbReference type="NCBIfam" id="TIGR01120">
    <property type="entry name" value="rpiB"/>
    <property type="match status" value="1"/>
</dbReference>
<feature type="active site" description="Proton acceptor" evidence="3">
    <location>
        <position position="65"/>
    </location>
</feature>